<feature type="signal peptide" evidence="1">
    <location>
        <begin position="1"/>
        <end position="21"/>
    </location>
</feature>
<sequence length="179" mass="19173">MSAVVASTVAVLVTTALPASAATRTFSDKAGDLDHPSDLRAVTVVNREGAVRVTVEVRDLRKSGPKVTGGSVFLDTDGDREPDYVLTGGFFAGTDYALLRTSSWSLRETGERVLCDYALHPRYADDLVRMRLDTDCFEAEPGEGPVRVEVRVAGSRPDGGVAVDWLRSPRSFGAAVARS</sequence>
<evidence type="ECO:0000256" key="1">
    <source>
        <dbReference type="SAM" id="SignalP"/>
    </source>
</evidence>
<reference evidence="2 3" key="1">
    <citation type="submission" date="2024-02" db="EMBL/GenBank/DDBJ databases">
        <title>Full genome sequence of Nocardioides kribbensis.</title>
        <authorList>
            <person name="Poletto B.L."/>
            <person name="Silva G."/>
            <person name="Galante D."/>
            <person name="Campos K.R."/>
            <person name="Santos M.B.N."/>
            <person name="Sacchi C.T."/>
        </authorList>
    </citation>
    <scope>NUCLEOTIDE SEQUENCE [LARGE SCALE GENOMIC DNA]</scope>
    <source>
        <strain evidence="2 3">O4R</strain>
    </source>
</reference>
<feature type="chain" id="PRO_5046277764" evidence="1">
    <location>
        <begin position="22"/>
        <end position="179"/>
    </location>
</feature>
<dbReference type="Proteomes" id="UP001482520">
    <property type="component" value="Unassembled WGS sequence"/>
</dbReference>
<proteinExistence type="predicted"/>
<gene>
    <name evidence="2" type="ORF">V6R90_09590</name>
</gene>
<keyword evidence="1" id="KW-0732">Signal</keyword>
<name>A0ABV1NYD7_9ACTN</name>
<keyword evidence="3" id="KW-1185">Reference proteome</keyword>
<evidence type="ECO:0000313" key="2">
    <source>
        <dbReference type="EMBL" id="MEQ7847529.1"/>
    </source>
</evidence>
<dbReference type="EMBL" id="JBEGDP010000009">
    <property type="protein sequence ID" value="MEQ7847529.1"/>
    <property type="molecule type" value="Genomic_DNA"/>
</dbReference>
<evidence type="ECO:0000313" key="3">
    <source>
        <dbReference type="Proteomes" id="UP001482520"/>
    </source>
</evidence>
<comment type="caution">
    <text evidence="2">The sequence shown here is derived from an EMBL/GenBank/DDBJ whole genome shotgun (WGS) entry which is preliminary data.</text>
</comment>
<organism evidence="2 3">
    <name type="scientific">Nocardioides kribbensis</name>
    <dbReference type="NCBI Taxonomy" id="305517"/>
    <lineage>
        <taxon>Bacteria</taxon>
        <taxon>Bacillati</taxon>
        <taxon>Actinomycetota</taxon>
        <taxon>Actinomycetes</taxon>
        <taxon>Propionibacteriales</taxon>
        <taxon>Nocardioidaceae</taxon>
        <taxon>Nocardioides</taxon>
    </lineage>
</organism>
<dbReference type="RefSeq" id="WP_349804522.1">
    <property type="nucleotide sequence ID" value="NZ_JBEGDP010000009.1"/>
</dbReference>
<accession>A0ABV1NYD7</accession>
<protein>
    <submittedName>
        <fullName evidence="2">Uncharacterized protein</fullName>
    </submittedName>
</protein>